<dbReference type="EMBL" id="BGPR01109294">
    <property type="protein sequence ID" value="GBM85477.1"/>
    <property type="molecule type" value="Genomic_DNA"/>
</dbReference>
<dbReference type="AlphaFoldDB" id="A0A4Y2J5I6"/>
<keyword evidence="5" id="KW-1185">Reference proteome</keyword>
<evidence type="ECO:0000313" key="2">
    <source>
        <dbReference type="EMBL" id="GBM85470.1"/>
    </source>
</evidence>
<evidence type="ECO:0000313" key="1">
    <source>
        <dbReference type="EMBL" id="GBM85417.1"/>
    </source>
</evidence>
<gene>
    <name evidence="4" type="ORF">AVEN_114590_1</name>
    <name evidence="1" type="ORF">AVEN_189908_1</name>
    <name evidence="2" type="ORF">AVEN_62921_1</name>
    <name evidence="3" type="ORF">AVEN_67117_1</name>
</gene>
<reference evidence="1 5" key="1">
    <citation type="journal article" date="2019" name="Sci. Rep.">
        <title>Orb-weaving spider Araneus ventricosus genome elucidates the spidroin gene catalogue.</title>
        <authorList>
            <person name="Kono N."/>
            <person name="Nakamura H."/>
            <person name="Ohtoshi R."/>
            <person name="Moran D.A.P."/>
            <person name="Shinohara A."/>
            <person name="Yoshida Y."/>
            <person name="Fujiwara M."/>
            <person name="Mori M."/>
            <person name="Tomita M."/>
            <person name="Arakawa K."/>
        </authorList>
    </citation>
    <scope>NUCLEOTIDE SEQUENCE [LARGE SCALE GENOMIC DNA]</scope>
</reference>
<accession>A0A4Y2J5I6</accession>
<dbReference type="Proteomes" id="UP000499080">
    <property type="component" value="Unassembled WGS sequence"/>
</dbReference>
<evidence type="ECO:0000313" key="5">
    <source>
        <dbReference type="Proteomes" id="UP000499080"/>
    </source>
</evidence>
<protein>
    <submittedName>
        <fullName evidence="1">Uncharacterized protein</fullName>
    </submittedName>
</protein>
<proteinExistence type="predicted"/>
<name>A0A4Y2J5I6_ARAVE</name>
<dbReference type="EMBL" id="BGPR01109300">
    <property type="protein sequence ID" value="GBM85499.1"/>
    <property type="molecule type" value="Genomic_DNA"/>
</dbReference>
<sequence length="175" mass="19906">MQHYIGMVNWFQSSKKEMVLVTGMPDVVEGKVLGIPVIANTTGEEDARTTFSLSNEWKISDNVRSLVFDTIASNSGWKTEACVRLKNLFDKNVLLLACRHHIFERILSSVHKELSGATSGSGNTNFIEFRDFIWSTISTEACFKTLEIRDRSLKLNKEHSIQSLKRILLLQIERT</sequence>
<evidence type="ECO:0000313" key="3">
    <source>
        <dbReference type="EMBL" id="GBM85477.1"/>
    </source>
</evidence>
<comment type="caution">
    <text evidence="1">The sequence shown here is derived from an EMBL/GenBank/DDBJ whole genome shotgun (WGS) entry which is preliminary data.</text>
</comment>
<organism evidence="1 5">
    <name type="scientific">Araneus ventricosus</name>
    <name type="common">Orbweaver spider</name>
    <name type="synonym">Epeira ventricosa</name>
    <dbReference type="NCBI Taxonomy" id="182803"/>
    <lineage>
        <taxon>Eukaryota</taxon>
        <taxon>Metazoa</taxon>
        <taxon>Ecdysozoa</taxon>
        <taxon>Arthropoda</taxon>
        <taxon>Chelicerata</taxon>
        <taxon>Arachnida</taxon>
        <taxon>Araneae</taxon>
        <taxon>Araneomorphae</taxon>
        <taxon>Entelegynae</taxon>
        <taxon>Araneoidea</taxon>
        <taxon>Araneidae</taxon>
        <taxon>Araneus</taxon>
    </lineage>
</organism>
<evidence type="ECO:0000313" key="4">
    <source>
        <dbReference type="EMBL" id="GBM85499.1"/>
    </source>
</evidence>
<dbReference type="EMBL" id="BGPR01109293">
    <property type="protein sequence ID" value="GBM85470.1"/>
    <property type="molecule type" value="Genomic_DNA"/>
</dbReference>
<dbReference type="EMBL" id="BGPR01109281">
    <property type="protein sequence ID" value="GBM85417.1"/>
    <property type="molecule type" value="Genomic_DNA"/>
</dbReference>